<protein>
    <submittedName>
        <fullName evidence="1">Uncharacterized protein</fullName>
    </submittedName>
</protein>
<organism evidence="1 2">
    <name type="scientific">Vermiconidia calcicola</name>
    <dbReference type="NCBI Taxonomy" id="1690605"/>
    <lineage>
        <taxon>Eukaryota</taxon>
        <taxon>Fungi</taxon>
        <taxon>Dikarya</taxon>
        <taxon>Ascomycota</taxon>
        <taxon>Pezizomycotina</taxon>
        <taxon>Dothideomycetes</taxon>
        <taxon>Dothideomycetidae</taxon>
        <taxon>Mycosphaerellales</taxon>
        <taxon>Extremaceae</taxon>
        <taxon>Vermiconidia</taxon>
    </lineage>
</organism>
<reference evidence="1" key="1">
    <citation type="submission" date="2023-07" db="EMBL/GenBank/DDBJ databases">
        <title>Black Yeasts Isolated from many extreme environments.</title>
        <authorList>
            <person name="Coleine C."/>
            <person name="Stajich J.E."/>
            <person name="Selbmann L."/>
        </authorList>
    </citation>
    <scope>NUCLEOTIDE SEQUENCE</scope>
    <source>
        <strain evidence="1">CCFEE 5714</strain>
    </source>
</reference>
<proteinExistence type="predicted"/>
<sequence>MASSVAITGAGRGIGYAFLTHYAAQPDTKVFGIVRNKEAAESKLANDGITNVTLVEADITDFKALQKAADEVSKITGGSLDLLINNAGIAGNLPFDIVSDIPPNDLGDDLLTTFQTNVVGVAYTTNTFLPFIRKGQWKKVITISSGLADDVLTNQYSLDMNGPYSISKAATNTLVAKYNAALGKTEGILFLALSPGVVSTDMNAPSDMSEKDMARMQKMGAKFAQYAPHFTGPISPQESVSMMVEVINRATVETMGGGFLSHFGNKQWL</sequence>
<keyword evidence="2" id="KW-1185">Reference proteome</keyword>
<comment type="caution">
    <text evidence="1">The sequence shown here is derived from an EMBL/GenBank/DDBJ whole genome shotgun (WGS) entry which is preliminary data.</text>
</comment>
<dbReference type="Proteomes" id="UP001281147">
    <property type="component" value="Unassembled WGS sequence"/>
</dbReference>
<dbReference type="EMBL" id="JAUTXU010000031">
    <property type="protein sequence ID" value="KAK3718541.1"/>
    <property type="molecule type" value="Genomic_DNA"/>
</dbReference>
<evidence type="ECO:0000313" key="2">
    <source>
        <dbReference type="Proteomes" id="UP001281147"/>
    </source>
</evidence>
<name>A0ACC3NKQ3_9PEZI</name>
<evidence type="ECO:0000313" key="1">
    <source>
        <dbReference type="EMBL" id="KAK3718541.1"/>
    </source>
</evidence>
<gene>
    <name evidence="1" type="ORF">LTR37_005045</name>
</gene>
<accession>A0ACC3NKQ3</accession>